<dbReference type="Proteomes" id="UP000790377">
    <property type="component" value="Unassembled WGS sequence"/>
</dbReference>
<reference evidence="1" key="1">
    <citation type="journal article" date="2021" name="New Phytol.">
        <title>Evolutionary innovations through gain and loss of genes in the ectomycorrhizal Boletales.</title>
        <authorList>
            <person name="Wu G."/>
            <person name="Miyauchi S."/>
            <person name="Morin E."/>
            <person name="Kuo A."/>
            <person name="Drula E."/>
            <person name="Varga T."/>
            <person name="Kohler A."/>
            <person name="Feng B."/>
            <person name="Cao Y."/>
            <person name="Lipzen A."/>
            <person name="Daum C."/>
            <person name="Hundley H."/>
            <person name="Pangilinan J."/>
            <person name="Johnson J."/>
            <person name="Barry K."/>
            <person name="LaButti K."/>
            <person name="Ng V."/>
            <person name="Ahrendt S."/>
            <person name="Min B."/>
            <person name="Choi I.G."/>
            <person name="Park H."/>
            <person name="Plett J.M."/>
            <person name="Magnuson J."/>
            <person name="Spatafora J.W."/>
            <person name="Nagy L.G."/>
            <person name="Henrissat B."/>
            <person name="Grigoriev I.V."/>
            <person name="Yang Z.L."/>
            <person name="Xu J."/>
            <person name="Martin F.M."/>
        </authorList>
    </citation>
    <scope>NUCLEOTIDE SEQUENCE</scope>
    <source>
        <strain evidence="1">ATCC 28755</strain>
    </source>
</reference>
<protein>
    <submittedName>
        <fullName evidence="1">Uncharacterized protein</fullName>
    </submittedName>
</protein>
<evidence type="ECO:0000313" key="2">
    <source>
        <dbReference type="Proteomes" id="UP000790377"/>
    </source>
</evidence>
<dbReference type="EMBL" id="MU267976">
    <property type="protein sequence ID" value="KAH7906782.1"/>
    <property type="molecule type" value="Genomic_DNA"/>
</dbReference>
<gene>
    <name evidence="1" type="ORF">BJ138DRAFT_1161794</name>
</gene>
<comment type="caution">
    <text evidence="1">The sequence shown here is derived from an EMBL/GenBank/DDBJ whole genome shotgun (WGS) entry which is preliminary data.</text>
</comment>
<name>A0ACB8A267_9AGAM</name>
<organism evidence="1 2">
    <name type="scientific">Hygrophoropsis aurantiaca</name>
    <dbReference type="NCBI Taxonomy" id="72124"/>
    <lineage>
        <taxon>Eukaryota</taxon>
        <taxon>Fungi</taxon>
        <taxon>Dikarya</taxon>
        <taxon>Basidiomycota</taxon>
        <taxon>Agaricomycotina</taxon>
        <taxon>Agaricomycetes</taxon>
        <taxon>Agaricomycetidae</taxon>
        <taxon>Boletales</taxon>
        <taxon>Coniophorineae</taxon>
        <taxon>Hygrophoropsidaceae</taxon>
        <taxon>Hygrophoropsis</taxon>
    </lineage>
</organism>
<evidence type="ECO:0000313" key="1">
    <source>
        <dbReference type="EMBL" id="KAH7906782.1"/>
    </source>
</evidence>
<proteinExistence type="predicted"/>
<sequence>MDQQETEVARAEDSGRGHALKARELELEVLALQSAVSFFHEDADREEAFAHEQQTRKRAEAQCMLLDTRCSALENRCEQAEVELWNSLIHNAKLMNNQNTITKLESSQSELDTNTCLDTTRNQLDVTRMRLEAQAHLNSMRAHLETTQLPTTGDPPATINSAVALDIVLSLQSTVLDLQSKLTQAHATILAHERMITTHEATIAALRSQLSVFHSMHERVTEQLADAHLAVSHPREKPQALQFGAPSGSPSSPPVTGSSAAPPRFRVSITLPRRNPLHRQLYGYYVSLDWIRETIHQLYPTYKGDNLQMPHIIGRLMGIRRLTLLYGLRPRDISIPENCTHEGAVIVLTICTDEEHSLCDRPTQERIDALTELVGQEPRWWTAFNTRY</sequence>
<keyword evidence="2" id="KW-1185">Reference proteome</keyword>
<accession>A0ACB8A267</accession>